<feature type="region of interest" description="Disordered" evidence="2">
    <location>
        <begin position="1"/>
        <end position="26"/>
    </location>
</feature>
<evidence type="ECO:0000256" key="1">
    <source>
        <dbReference type="ARBA" id="ARBA00022737"/>
    </source>
</evidence>
<dbReference type="SUPFAM" id="SSF81698">
    <property type="entry name" value="FF domain"/>
    <property type="match status" value="1"/>
</dbReference>
<dbReference type="Pfam" id="PF00397">
    <property type="entry name" value="WW"/>
    <property type="match status" value="1"/>
</dbReference>
<dbReference type="GO" id="GO:0005634">
    <property type="term" value="C:nucleus"/>
    <property type="evidence" value="ECO:0007669"/>
    <property type="project" value="TreeGrafter"/>
</dbReference>
<keyword evidence="5" id="KW-1185">Reference proteome</keyword>
<evidence type="ECO:0000256" key="2">
    <source>
        <dbReference type="SAM" id="MobiDB-lite"/>
    </source>
</evidence>
<dbReference type="SMART" id="SM00456">
    <property type="entry name" value="WW"/>
    <property type="match status" value="2"/>
</dbReference>
<dbReference type="OrthoDB" id="410044at2759"/>
<reference evidence="4 5" key="1">
    <citation type="submission" date="2019-06" db="EMBL/GenBank/DDBJ databases">
        <title>A chromosomal-level reference genome of Carpinus fangiana (Coryloideae, Betulaceae).</title>
        <authorList>
            <person name="Yang X."/>
            <person name="Wang Z."/>
            <person name="Zhang L."/>
            <person name="Hao G."/>
            <person name="Liu J."/>
            <person name="Yang Y."/>
        </authorList>
    </citation>
    <scope>NUCLEOTIDE SEQUENCE [LARGE SCALE GENOMIC DNA]</scope>
    <source>
        <strain evidence="4">Cfa_2016G</strain>
        <tissue evidence="4">Leaf</tissue>
    </source>
</reference>
<dbReference type="AlphaFoldDB" id="A0A5N6KU61"/>
<accession>A0A5N6KU61</accession>
<evidence type="ECO:0000313" key="5">
    <source>
        <dbReference type="Proteomes" id="UP000327013"/>
    </source>
</evidence>
<dbReference type="Gene3D" id="2.20.70.10">
    <property type="match status" value="2"/>
</dbReference>
<dbReference type="PROSITE" id="PS01159">
    <property type="entry name" value="WW_DOMAIN_1"/>
    <property type="match status" value="1"/>
</dbReference>
<dbReference type="InterPro" id="IPR045148">
    <property type="entry name" value="TCRG1-like"/>
</dbReference>
<dbReference type="PANTHER" id="PTHR15377">
    <property type="entry name" value="TRANSCRIPTION ELONGATION REGULATOR 1"/>
    <property type="match status" value="1"/>
</dbReference>
<dbReference type="Gene3D" id="1.10.10.440">
    <property type="entry name" value="FF domain"/>
    <property type="match status" value="1"/>
</dbReference>
<dbReference type="InterPro" id="IPR036517">
    <property type="entry name" value="FF_domain_sf"/>
</dbReference>
<feature type="domain" description="WW" evidence="3">
    <location>
        <begin position="15"/>
        <end position="48"/>
    </location>
</feature>
<feature type="domain" description="WW" evidence="3">
    <location>
        <begin position="111"/>
        <end position="139"/>
    </location>
</feature>
<keyword evidence="1" id="KW-0677">Repeat</keyword>
<evidence type="ECO:0000313" key="4">
    <source>
        <dbReference type="EMBL" id="KAB8346039.1"/>
    </source>
</evidence>
<feature type="compositionally biased region" description="Basic and acidic residues" evidence="2">
    <location>
        <begin position="157"/>
        <end position="196"/>
    </location>
</feature>
<dbReference type="GO" id="GO:0003712">
    <property type="term" value="F:transcription coregulator activity"/>
    <property type="evidence" value="ECO:0007669"/>
    <property type="project" value="TreeGrafter"/>
</dbReference>
<dbReference type="PROSITE" id="PS50020">
    <property type="entry name" value="WW_DOMAIN_2"/>
    <property type="match status" value="2"/>
</dbReference>
<dbReference type="SUPFAM" id="SSF51045">
    <property type="entry name" value="WW domain"/>
    <property type="match status" value="2"/>
</dbReference>
<dbReference type="CDD" id="cd00201">
    <property type="entry name" value="WW"/>
    <property type="match status" value="1"/>
</dbReference>
<dbReference type="FunFam" id="2.20.70.10:FF:000049">
    <property type="entry name" value="Transcription elongation regulator 1-like"/>
    <property type="match status" value="1"/>
</dbReference>
<feature type="region of interest" description="Disordered" evidence="2">
    <location>
        <begin position="151"/>
        <end position="235"/>
    </location>
</feature>
<dbReference type="InterPro" id="IPR036020">
    <property type="entry name" value="WW_dom_sf"/>
</dbReference>
<protein>
    <recommendedName>
        <fullName evidence="3">WW domain-containing protein</fullName>
    </recommendedName>
</protein>
<proteinExistence type="predicted"/>
<feature type="compositionally biased region" description="Acidic residues" evidence="2">
    <location>
        <begin position="197"/>
        <end position="218"/>
    </location>
</feature>
<sequence>MLKSTHKSVSGPQQGNLPAGWTEHKAPTGHTYYYNAETKQSTYTRPVTFTPPVAQAPIVHPSYPTDRQSQFASTPASTNFARPAFEKRVPRRDHGANDRPKTKHAIPGCLPWLLVKTKLGRRFVHNPETGESLWKIPEDVMKWVLEYDIQSQRRKHGQPEKTETEHSTRIEPHQDERVEETNEHESTTVEAAKVEAEPELASDEEYEEVEVTDDEDAEGPSKRQKLSPAADEPDQAAELGEDDMAYQLAEMEALEADFDDDNAMNDAEDSGWTDADAIASFHSLLDDHAIDPFTTWASVLDAGHILDNARYTHLPTTRARRDAFATWSTAHIARARAAKHAHAKQDPRIPFLALLHAHASPKLFWPEFRRKHKRAPALRDPALPDRDRERLYREHAARLAKTPPAALVADLHALLRSVPPGEEWNAASSVHGALPAALQSDVRWISLPAARRDALVQEFIATQLPAPADAAAGGERVAAEARQKDQERREEALRGRREVVEEARRRQERDVRVERARMAEGEEERRRALAVGKGGLVASVAMGREEEQGEE</sequence>
<comment type="caution">
    <text evidence="4">The sequence shown here is derived from an EMBL/GenBank/DDBJ whole genome shotgun (WGS) entry which is preliminary data.</text>
</comment>
<dbReference type="Proteomes" id="UP000327013">
    <property type="component" value="Unassembled WGS sequence"/>
</dbReference>
<dbReference type="InterPro" id="IPR001202">
    <property type="entry name" value="WW_dom"/>
</dbReference>
<dbReference type="EMBL" id="VIBQ01000013">
    <property type="protein sequence ID" value="KAB8346039.1"/>
    <property type="molecule type" value="Genomic_DNA"/>
</dbReference>
<name>A0A5N6KU61_9ROSI</name>
<organism evidence="4 5">
    <name type="scientific">Carpinus fangiana</name>
    <dbReference type="NCBI Taxonomy" id="176857"/>
    <lineage>
        <taxon>Eukaryota</taxon>
        <taxon>Viridiplantae</taxon>
        <taxon>Streptophyta</taxon>
        <taxon>Embryophyta</taxon>
        <taxon>Tracheophyta</taxon>
        <taxon>Spermatophyta</taxon>
        <taxon>Magnoliopsida</taxon>
        <taxon>eudicotyledons</taxon>
        <taxon>Gunneridae</taxon>
        <taxon>Pentapetalae</taxon>
        <taxon>rosids</taxon>
        <taxon>fabids</taxon>
        <taxon>Fagales</taxon>
        <taxon>Betulaceae</taxon>
        <taxon>Carpinus</taxon>
    </lineage>
</organism>
<dbReference type="PANTHER" id="PTHR15377:SF3">
    <property type="entry name" value="WW DOMAIN-CONTAINING PROTEIN"/>
    <property type="match status" value="1"/>
</dbReference>
<gene>
    <name evidence="4" type="ORF">FH972_023091</name>
</gene>
<feature type="compositionally biased region" description="Polar residues" evidence="2">
    <location>
        <begin position="7"/>
        <end position="16"/>
    </location>
</feature>
<dbReference type="GO" id="GO:0070063">
    <property type="term" value="F:RNA polymerase binding"/>
    <property type="evidence" value="ECO:0007669"/>
    <property type="project" value="InterPro"/>
</dbReference>
<evidence type="ECO:0000259" key="3">
    <source>
        <dbReference type="PROSITE" id="PS50020"/>
    </source>
</evidence>